<proteinExistence type="predicted"/>
<dbReference type="EMBL" id="BTRK01000006">
    <property type="protein sequence ID" value="GMR62651.1"/>
    <property type="molecule type" value="Genomic_DNA"/>
</dbReference>
<comment type="caution">
    <text evidence="1">The sequence shown here is derived from an EMBL/GenBank/DDBJ whole genome shotgun (WGS) entry which is preliminary data.</text>
</comment>
<organism evidence="1 2">
    <name type="scientific">Pristionchus mayeri</name>
    <dbReference type="NCBI Taxonomy" id="1317129"/>
    <lineage>
        <taxon>Eukaryota</taxon>
        <taxon>Metazoa</taxon>
        <taxon>Ecdysozoa</taxon>
        <taxon>Nematoda</taxon>
        <taxon>Chromadorea</taxon>
        <taxon>Rhabditida</taxon>
        <taxon>Rhabditina</taxon>
        <taxon>Diplogasteromorpha</taxon>
        <taxon>Diplogasteroidea</taxon>
        <taxon>Neodiplogasteridae</taxon>
        <taxon>Pristionchus</taxon>
    </lineage>
</organism>
<gene>
    <name evidence="1" type="ORF">PMAYCL1PPCAC_32846</name>
</gene>
<accession>A0AAN5DGS7</accession>
<dbReference type="Proteomes" id="UP001328107">
    <property type="component" value="Unassembled WGS sequence"/>
</dbReference>
<name>A0AAN5DGS7_9BILA</name>
<protein>
    <submittedName>
        <fullName evidence="1">Uncharacterized protein</fullName>
    </submittedName>
</protein>
<dbReference type="AlphaFoldDB" id="A0AAN5DGS7"/>
<reference evidence="2" key="1">
    <citation type="submission" date="2022-10" db="EMBL/GenBank/DDBJ databases">
        <title>Genome assembly of Pristionchus species.</title>
        <authorList>
            <person name="Yoshida K."/>
            <person name="Sommer R.J."/>
        </authorList>
    </citation>
    <scope>NUCLEOTIDE SEQUENCE [LARGE SCALE GENOMIC DNA]</scope>
    <source>
        <strain evidence="2">RS5460</strain>
    </source>
</reference>
<feature type="non-terminal residue" evidence="1">
    <location>
        <position position="1"/>
    </location>
</feature>
<evidence type="ECO:0000313" key="2">
    <source>
        <dbReference type="Proteomes" id="UP001328107"/>
    </source>
</evidence>
<keyword evidence="2" id="KW-1185">Reference proteome</keyword>
<sequence>SIAVFTMSCSFASEHPEILFCIFERTGVLFDQPYGDPPQSVNCGNTTYCQKISANYIYALSRLSTGLESVQNEESVGCDGIDVPNVFNGPKCKKEGCYDIISNGEKYQQCCCKENDCNSSAHLTFFSLLLITLLRFLS</sequence>
<evidence type="ECO:0000313" key="1">
    <source>
        <dbReference type="EMBL" id="GMR62651.1"/>
    </source>
</evidence>